<accession>A0A0S7XHG8</accession>
<dbReference type="PANTHER" id="PTHR18866:SF33">
    <property type="entry name" value="METHYLCROTONOYL-COA CARBOXYLASE SUBUNIT ALPHA, MITOCHONDRIAL-RELATED"/>
    <property type="match status" value="1"/>
</dbReference>
<dbReference type="InterPro" id="IPR050856">
    <property type="entry name" value="Biotin_carboxylase_complex"/>
</dbReference>
<dbReference type="PROSITE" id="PS50975">
    <property type="entry name" value="ATP_GRASP"/>
    <property type="match status" value="1"/>
</dbReference>
<reference evidence="8 9" key="1">
    <citation type="journal article" date="2015" name="Microbiome">
        <title>Genomic resolution of linkages in carbon, nitrogen, and sulfur cycling among widespread estuary sediment bacteria.</title>
        <authorList>
            <person name="Baker B.J."/>
            <person name="Lazar C.S."/>
            <person name="Teske A.P."/>
            <person name="Dick G.J."/>
        </authorList>
    </citation>
    <scope>NUCLEOTIDE SEQUENCE [LARGE SCALE GENOMIC DNA]</scope>
    <source>
        <strain evidence="8">DG_56</strain>
    </source>
</reference>
<dbReference type="GO" id="GO:0046872">
    <property type="term" value="F:metal ion binding"/>
    <property type="evidence" value="ECO:0007669"/>
    <property type="project" value="InterPro"/>
</dbReference>
<dbReference type="Proteomes" id="UP000052020">
    <property type="component" value="Unassembled WGS sequence"/>
</dbReference>
<dbReference type="SUPFAM" id="SSF52440">
    <property type="entry name" value="PreATP-grasp domain"/>
    <property type="match status" value="1"/>
</dbReference>
<feature type="domain" description="ATP-grasp" evidence="6">
    <location>
        <begin position="128"/>
        <end position="170"/>
    </location>
</feature>
<evidence type="ECO:0000256" key="1">
    <source>
        <dbReference type="ARBA" id="ARBA00022598"/>
    </source>
</evidence>
<dbReference type="PROSITE" id="PS50979">
    <property type="entry name" value="BC"/>
    <property type="match status" value="1"/>
</dbReference>
<dbReference type="Gene3D" id="3.40.50.20">
    <property type="match status" value="1"/>
</dbReference>
<keyword evidence="4" id="KW-0092">Biotin</keyword>
<dbReference type="GO" id="GO:0005524">
    <property type="term" value="F:ATP binding"/>
    <property type="evidence" value="ECO:0007669"/>
    <property type="project" value="UniProtKB-UniRule"/>
</dbReference>
<feature type="non-terminal residue" evidence="8">
    <location>
        <position position="170"/>
    </location>
</feature>
<dbReference type="PATRIC" id="fig|1704032.3.peg.1200"/>
<name>A0A0S7XHG8_9BACT</name>
<keyword evidence="2 5" id="KW-0547">Nucleotide-binding</keyword>
<dbReference type="InterPro" id="IPR016185">
    <property type="entry name" value="PreATP-grasp_dom_sf"/>
</dbReference>
<dbReference type="PANTHER" id="PTHR18866">
    <property type="entry name" value="CARBOXYLASE:PYRUVATE/ACETYL-COA/PROPIONYL-COA CARBOXYLASE"/>
    <property type="match status" value="1"/>
</dbReference>
<evidence type="ECO:0000259" key="7">
    <source>
        <dbReference type="PROSITE" id="PS50979"/>
    </source>
</evidence>
<keyword evidence="3 5" id="KW-0067">ATP-binding</keyword>
<dbReference type="AlphaFoldDB" id="A0A0S7XHG8"/>
<sequence length="170" mass="18423">MAVPTNQRPFRKLLVANRGEIAVRIIRACRELRVPTVAVYSEADADALHVRMADEAICIGPPPNKDSYLNIPNIVTAALVTECSAVHPGVGNLSEMASFAENCEICKLTFIGPRAETIEAMQDKAEAKRIMRRAGVPVIPGTDSRVWNEQDAVEAARPLGYPLMIKATAG</sequence>
<evidence type="ECO:0000313" key="9">
    <source>
        <dbReference type="Proteomes" id="UP000052020"/>
    </source>
</evidence>
<dbReference type="GO" id="GO:0003989">
    <property type="term" value="F:acetyl-CoA carboxylase activity"/>
    <property type="evidence" value="ECO:0007669"/>
    <property type="project" value="UniProtKB-EC"/>
</dbReference>
<gene>
    <name evidence="8" type="ORF">AMK68_05620</name>
</gene>
<dbReference type="InterPro" id="IPR005481">
    <property type="entry name" value="BC-like_N"/>
</dbReference>
<evidence type="ECO:0000313" key="8">
    <source>
        <dbReference type="EMBL" id="KPJ61850.1"/>
    </source>
</evidence>
<evidence type="ECO:0000256" key="2">
    <source>
        <dbReference type="ARBA" id="ARBA00022741"/>
    </source>
</evidence>
<dbReference type="InterPro" id="IPR013815">
    <property type="entry name" value="ATP_grasp_subdomain_1"/>
</dbReference>
<dbReference type="InterPro" id="IPR005479">
    <property type="entry name" value="CPAse_ATP-bd"/>
</dbReference>
<comment type="caution">
    <text evidence="8">The sequence shown here is derived from an EMBL/GenBank/DDBJ whole genome shotgun (WGS) entry which is preliminary data.</text>
</comment>
<dbReference type="Gene3D" id="3.30.1490.20">
    <property type="entry name" value="ATP-grasp fold, A domain"/>
    <property type="match status" value="1"/>
</dbReference>
<dbReference type="SUPFAM" id="SSF56059">
    <property type="entry name" value="Glutathione synthetase ATP-binding domain-like"/>
    <property type="match status" value="1"/>
</dbReference>
<keyword evidence="1 8" id="KW-0436">Ligase</keyword>
<dbReference type="EC" id="6.4.1.2" evidence="8"/>
<evidence type="ECO:0000256" key="4">
    <source>
        <dbReference type="ARBA" id="ARBA00023267"/>
    </source>
</evidence>
<proteinExistence type="predicted"/>
<dbReference type="EMBL" id="LIZY01000142">
    <property type="protein sequence ID" value="KPJ61850.1"/>
    <property type="molecule type" value="Genomic_DNA"/>
</dbReference>
<dbReference type="Pfam" id="PF02786">
    <property type="entry name" value="CPSase_L_D2"/>
    <property type="match status" value="1"/>
</dbReference>
<protein>
    <submittedName>
        <fullName evidence="8">Acetyl-CoA carboxylase</fullName>
        <ecNumber evidence="8">6.4.1.2</ecNumber>
    </submittedName>
</protein>
<feature type="domain" description="Biotin carboxylation" evidence="7">
    <location>
        <begin position="9"/>
        <end position="170"/>
    </location>
</feature>
<dbReference type="InterPro" id="IPR011761">
    <property type="entry name" value="ATP-grasp"/>
</dbReference>
<dbReference type="Pfam" id="PF00289">
    <property type="entry name" value="Biotin_carb_N"/>
    <property type="match status" value="1"/>
</dbReference>
<evidence type="ECO:0000256" key="5">
    <source>
        <dbReference type="PROSITE-ProRule" id="PRU00409"/>
    </source>
</evidence>
<evidence type="ECO:0000256" key="3">
    <source>
        <dbReference type="ARBA" id="ARBA00022840"/>
    </source>
</evidence>
<evidence type="ECO:0000259" key="6">
    <source>
        <dbReference type="PROSITE" id="PS50975"/>
    </source>
</evidence>
<dbReference type="FunFam" id="3.40.50.20:FF:000010">
    <property type="entry name" value="Propionyl-CoA carboxylase subunit alpha"/>
    <property type="match status" value="1"/>
</dbReference>
<dbReference type="InterPro" id="IPR011764">
    <property type="entry name" value="Biotin_carboxylation_dom"/>
</dbReference>
<organism evidence="8 9">
    <name type="scientific">candidate division KD3-62 bacterium DG_56</name>
    <dbReference type="NCBI Taxonomy" id="1704032"/>
    <lineage>
        <taxon>Bacteria</taxon>
        <taxon>candidate division KD3-62</taxon>
    </lineage>
</organism>